<evidence type="ECO:0000313" key="1">
    <source>
        <dbReference type="EMBL" id="EDO38281.1"/>
    </source>
</evidence>
<dbReference type="AlphaFoldDB" id="A7SDB6"/>
<organism evidence="1 2">
    <name type="scientific">Nematostella vectensis</name>
    <name type="common">Starlet sea anemone</name>
    <dbReference type="NCBI Taxonomy" id="45351"/>
    <lineage>
        <taxon>Eukaryota</taxon>
        <taxon>Metazoa</taxon>
        <taxon>Cnidaria</taxon>
        <taxon>Anthozoa</taxon>
        <taxon>Hexacorallia</taxon>
        <taxon>Actiniaria</taxon>
        <taxon>Edwardsiidae</taxon>
        <taxon>Nematostella</taxon>
    </lineage>
</organism>
<name>A7SDB6_NEMVE</name>
<sequence length="134" mass="15939">MKPYEAKKAPPFYLEDMLKMTEYCLKTVEVSRFISIIFLKGVKTLIRSLNKRKHRPSRRDMRAGMKPYEPKVPPFYLEDMLKMREYCLKTVEMEKFAIQEKDTAILFGENSRPFRVATIKTFLGITMRQQEETT</sequence>
<accession>A7SDB6</accession>
<dbReference type="InParanoid" id="A7SDB6"/>
<reference evidence="1 2" key="1">
    <citation type="journal article" date="2007" name="Science">
        <title>Sea anemone genome reveals ancestral eumetazoan gene repertoire and genomic organization.</title>
        <authorList>
            <person name="Putnam N.H."/>
            <person name="Srivastava M."/>
            <person name="Hellsten U."/>
            <person name="Dirks B."/>
            <person name="Chapman J."/>
            <person name="Salamov A."/>
            <person name="Terry A."/>
            <person name="Shapiro H."/>
            <person name="Lindquist E."/>
            <person name="Kapitonov V.V."/>
            <person name="Jurka J."/>
            <person name="Genikhovich G."/>
            <person name="Grigoriev I.V."/>
            <person name="Lucas S.M."/>
            <person name="Steele R.E."/>
            <person name="Finnerty J.R."/>
            <person name="Technau U."/>
            <person name="Martindale M.Q."/>
            <person name="Rokhsar D.S."/>
        </authorList>
    </citation>
    <scope>NUCLEOTIDE SEQUENCE [LARGE SCALE GENOMIC DNA]</scope>
    <source>
        <strain evidence="2">CH2 X CH6</strain>
    </source>
</reference>
<protein>
    <submittedName>
        <fullName evidence="1">Uncharacterized protein</fullName>
    </submittedName>
</protein>
<dbReference type="EMBL" id="DS469629">
    <property type="protein sequence ID" value="EDO38281.1"/>
    <property type="molecule type" value="Genomic_DNA"/>
</dbReference>
<gene>
    <name evidence="1" type="ORF">NEMVEDRAFT_v1g244475</name>
</gene>
<keyword evidence="2" id="KW-1185">Reference proteome</keyword>
<evidence type="ECO:0000313" key="2">
    <source>
        <dbReference type="Proteomes" id="UP000001593"/>
    </source>
</evidence>
<dbReference type="HOGENOM" id="CLU_1898706_0_0_1"/>
<proteinExistence type="predicted"/>
<dbReference type="Proteomes" id="UP000001593">
    <property type="component" value="Unassembled WGS sequence"/>
</dbReference>